<gene>
    <name evidence="1" type="ORF">D0Z07_2228</name>
</gene>
<name>A0A9P6VMX6_9HELO</name>
<dbReference type="PANTHER" id="PTHR13593:SF146">
    <property type="entry name" value="PLC-LIKE PHOSPHODIESTERASE"/>
    <property type="match status" value="1"/>
</dbReference>
<evidence type="ECO:0000313" key="2">
    <source>
        <dbReference type="Proteomes" id="UP000785200"/>
    </source>
</evidence>
<organism evidence="1 2">
    <name type="scientific">Hyphodiscus hymeniophilus</name>
    <dbReference type="NCBI Taxonomy" id="353542"/>
    <lineage>
        <taxon>Eukaryota</taxon>
        <taxon>Fungi</taxon>
        <taxon>Dikarya</taxon>
        <taxon>Ascomycota</taxon>
        <taxon>Pezizomycotina</taxon>
        <taxon>Leotiomycetes</taxon>
        <taxon>Helotiales</taxon>
        <taxon>Hyphodiscaceae</taxon>
        <taxon>Hyphodiscus</taxon>
    </lineage>
</organism>
<dbReference type="PANTHER" id="PTHR13593">
    <property type="match status" value="1"/>
</dbReference>
<sequence>MPSKGIQCYSYIAVPNCTIEFSVPGSNLIKSQLREFSNDHVEVDKAHIKSPFSFTGTFCFKVSEDGRQVAEESIDINVLAGDLEGGSMKTMENQLSVVTPDVIVAYGFYDAGPGVEGLPSSNQCYVTVTPNYSNWMHDVAAPGSPQSEKPFIRFFLPAAHDIGMNSMASASAVIKSPALVEAMKGISPIFAAVAGMMTHEAAMHIAPNIVRSLAMTQKDTLPTILALGARYFEFRPAYLHSTIRKDKPIPDVLYFSHSAIPGMAYAEFLHGCVQFLIEHPDEIIVTQLRWDGVPNECARPSDQDLSEYLSTAIAPSNGGILAGDLNDMLTLTISALRTQRKRLLIFSNADSFSTYTDAGNATLVPGPLISEFDNLASNPAAARGKPFTNLQCQATATNIKDVVIYSVLAANADNSCMLATKAVCDNQTLPWIMANGGALTEGLVVCMNDFFDGGTADVGVELSRRRLA</sequence>
<keyword evidence="2" id="KW-1185">Reference proteome</keyword>
<evidence type="ECO:0008006" key="3">
    <source>
        <dbReference type="Google" id="ProtNLM"/>
    </source>
</evidence>
<dbReference type="GO" id="GO:0008081">
    <property type="term" value="F:phosphoric diester hydrolase activity"/>
    <property type="evidence" value="ECO:0007669"/>
    <property type="project" value="InterPro"/>
</dbReference>
<dbReference type="SUPFAM" id="SSF51695">
    <property type="entry name" value="PLC-like phosphodiesterases"/>
    <property type="match status" value="1"/>
</dbReference>
<dbReference type="Gene3D" id="3.20.20.190">
    <property type="entry name" value="Phosphatidylinositol (PI) phosphodiesterase"/>
    <property type="match status" value="1"/>
</dbReference>
<dbReference type="AlphaFoldDB" id="A0A9P6VMX6"/>
<dbReference type="GO" id="GO:0006629">
    <property type="term" value="P:lipid metabolic process"/>
    <property type="evidence" value="ECO:0007669"/>
    <property type="project" value="InterPro"/>
</dbReference>
<comment type="caution">
    <text evidence="1">The sequence shown here is derived from an EMBL/GenBank/DDBJ whole genome shotgun (WGS) entry which is preliminary data.</text>
</comment>
<accession>A0A9P6VMX6</accession>
<evidence type="ECO:0000313" key="1">
    <source>
        <dbReference type="EMBL" id="KAG0650963.1"/>
    </source>
</evidence>
<dbReference type="OrthoDB" id="1046782at2759"/>
<dbReference type="Proteomes" id="UP000785200">
    <property type="component" value="Unassembled WGS sequence"/>
</dbReference>
<protein>
    <recommendedName>
        <fullName evidence="3">PLC-like phosphodiesterase</fullName>
    </recommendedName>
</protein>
<reference evidence="1" key="1">
    <citation type="submission" date="2019-07" db="EMBL/GenBank/DDBJ databases">
        <title>Hyphodiscus hymeniophilus genome sequencing and assembly.</title>
        <authorList>
            <person name="Kramer G."/>
            <person name="Nodwell J."/>
        </authorList>
    </citation>
    <scope>NUCLEOTIDE SEQUENCE</scope>
    <source>
        <strain evidence="1">ATCC 34498</strain>
    </source>
</reference>
<dbReference type="InterPro" id="IPR051057">
    <property type="entry name" value="PI-PLC_domain"/>
</dbReference>
<dbReference type="EMBL" id="VNKQ01000005">
    <property type="protein sequence ID" value="KAG0650963.1"/>
    <property type="molecule type" value="Genomic_DNA"/>
</dbReference>
<proteinExistence type="predicted"/>
<dbReference type="InterPro" id="IPR017946">
    <property type="entry name" value="PLC-like_Pdiesterase_TIM-brl"/>
</dbReference>